<keyword evidence="4 5" id="KW-1015">Disulfide bond</keyword>
<accession>A0A7S1NC07</accession>
<reference evidence="8" key="1">
    <citation type="submission" date="2021-01" db="EMBL/GenBank/DDBJ databases">
        <authorList>
            <person name="Corre E."/>
            <person name="Pelletier E."/>
            <person name="Niang G."/>
            <person name="Scheremetjew M."/>
            <person name="Finn R."/>
            <person name="Kale V."/>
            <person name="Holt S."/>
            <person name="Cochrane G."/>
            <person name="Meng A."/>
            <person name="Brown T."/>
            <person name="Cohen L."/>
        </authorList>
    </citation>
    <scope>NUCLEOTIDE SEQUENCE</scope>
    <source>
        <strain evidence="8">NIES-381</strain>
    </source>
</reference>
<feature type="disulfide bond" evidence="5">
    <location>
        <begin position="689"/>
        <end position="698"/>
    </location>
</feature>
<dbReference type="PROSITE" id="PS50026">
    <property type="entry name" value="EGF_3"/>
    <property type="match status" value="1"/>
</dbReference>
<dbReference type="PANTHER" id="PTHR11219">
    <property type="entry name" value="TENEURIN AND N-ACETYLGLUCOSAMINE-1-PHOSPHODIESTER ALPHA-N-ACETYLGLUCOSAMINIDASE"/>
    <property type="match status" value="1"/>
</dbReference>
<dbReference type="Pfam" id="PF13948">
    <property type="entry name" value="DUF4215"/>
    <property type="match status" value="1"/>
</dbReference>
<proteinExistence type="predicted"/>
<dbReference type="PROSITE" id="PS00022">
    <property type="entry name" value="EGF_1"/>
    <property type="match status" value="1"/>
</dbReference>
<dbReference type="Pfam" id="PF23106">
    <property type="entry name" value="EGF_Teneurin"/>
    <property type="match status" value="1"/>
</dbReference>
<protein>
    <recommendedName>
        <fullName evidence="7">EGF-like domain-containing protein</fullName>
    </recommendedName>
</protein>
<dbReference type="InterPro" id="IPR011936">
    <property type="entry name" value="Myxo_disulph_rpt"/>
</dbReference>
<dbReference type="Gene3D" id="2.10.25.10">
    <property type="entry name" value="Laminin"/>
    <property type="match status" value="1"/>
</dbReference>
<keyword evidence="2 6" id="KW-0732">Signal</keyword>
<dbReference type="PROSITE" id="PS01186">
    <property type="entry name" value="EGF_2"/>
    <property type="match status" value="1"/>
</dbReference>
<evidence type="ECO:0000256" key="5">
    <source>
        <dbReference type="PROSITE-ProRule" id="PRU00076"/>
    </source>
</evidence>
<evidence type="ECO:0000256" key="1">
    <source>
        <dbReference type="ARBA" id="ARBA00022536"/>
    </source>
</evidence>
<dbReference type="AlphaFoldDB" id="A0A7S1NC07"/>
<organism evidence="8">
    <name type="scientific">Eutreptiella gymnastica</name>
    <dbReference type="NCBI Taxonomy" id="73025"/>
    <lineage>
        <taxon>Eukaryota</taxon>
        <taxon>Discoba</taxon>
        <taxon>Euglenozoa</taxon>
        <taxon>Euglenida</taxon>
        <taxon>Spirocuta</taxon>
        <taxon>Euglenophyceae</taxon>
        <taxon>Eutreptiales</taxon>
        <taxon>Eutreptiaceae</taxon>
        <taxon>Eutreptiella</taxon>
    </lineage>
</organism>
<gene>
    <name evidence="8" type="ORF">EGYM00392_LOCUS21473</name>
</gene>
<feature type="domain" description="EGF-like" evidence="7">
    <location>
        <begin position="667"/>
        <end position="699"/>
    </location>
</feature>
<dbReference type="EMBL" id="HBGA01058318">
    <property type="protein sequence ID" value="CAD9010376.1"/>
    <property type="molecule type" value="Transcribed_RNA"/>
</dbReference>
<dbReference type="InterPro" id="IPR000742">
    <property type="entry name" value="EGF"/>
</dbReference>
<evidence type="ECO:0000256" key="6">
    <source>
        <dbReference type="SAM" id="SignalP"/>
    </source>
</evidence>
<dbReference type="PANTHER" id="PTHR11219:SF69">
    <property type="entry name" value="TENEURIN-A"/>
    <property type="match status" value="1"/>
</dbReference>
<keyword evidence="1 5" id="KW-0245">EGF-like domain</keyword>
<comment type="caution">
    <text evidence="5">Lacks conserved residue(s) required for the propagation of feature annotation.</text>
</comment>
<evidence type="ECO:0000256" key="3">
    <source>
        <dbReference type="ARBA" id="ARBA00022737"/>
    </source>
</evidence>
<evidence type="ECO:0000259" key="7">
    <source>
        <dbReference type="PROSITE" id="PS50026"/>
    </source>
</evidence>
<evidence type="ECO:0000256" key="2">
    <source>
        <dbReference type="ARBA" id="ARBA00022729"/>
    </source>
</evidence>
<evidence type="ECO:0000256" key="4">
    <source>
        <dbReference type="ARBA" id="ARBA00023157"/>
    </source>
</evidence>
<feature type="signal peptide" evidence="6">
    <location>
        <begin position="1"/>
        <end position="18"/>
    </location>
</feature>
<sequence>MWLLTWALWHLVLQVAVANPVMRICTDRLYAGSCDENCVETVLPTCCASDSGSVSFLCKPLTGEVRMQFFHNTQCEGASLWKRTLPSNECVFGLPVALHFAHCPVTNVDPCQYKKCQPHQVCRVHERPLRFNQLMDEPYCADTCDRNGPCTKGMCELVLPACSRLPCPPVARCVERARTMRPALGDCRLPMWRDFAASEAKVGNGTQAECLDQILQPSGPGGRLAVYDTSTQTCWSHEVQADERPDVSSCSSNASYATAMSAEIQERDFAVPFDTPVNLTMDGPRIRLNMTLHPSAVSANTTEPIVLNVSNSSLALVLTFEHMEVACGRFALVVAADDGDEQSLCKGSLGTLPDPMVFSAARHLRFSFANTNETAAPNRTEVAAASAIVLVEDTVQRLTVAEDRNCLPWATGQNALRPAGSAVQCERMCLAEPDTCVEAVYDRRLQRCFLKDHHKGDCEASDHVMTFHTQEHCTRDTESFLYGERDLKLHMSSVKARGFEITPDAETYLTELCVHTGSEYRTPSTMDVYGYTTNGTGGGLQLLASTGSVRGTGDMDTCFRYDTNHNLVRMLAGRRYLVLYHSNGREFSMRVKHIDRQQGLPERFSHHIALEVASLRNLSDANMTKEDRYIPVHQVEFCKVIAGHLAECEPGKWGPFCQSTCAGWASDGVACSGHGTCRDGRDGDGLCTCEPGWFGVNCSLETVGGSAVPCRGRGASSDGTHGDGSCNCYDNDYLGHWTDYDCSACEAGWQGYNCKAPVCGDGIVNGYEECDDGNTAIGDCCNKNCAIEAGCHCNRTSVAGPAYSKCASTVNTCDSKITDFVQELLGSYSTVPQLSFGGLDSSFVEGVDDDTLWT</sequence>
<evidence type="ECO:0000313" key="8">
    <source>
        <dbReference type="EMBL" id="CAD9010376.1"/>
    </source>
</evidence>
<dbReference type="InterPro" id="IPR051216">
    <property type="entry name" value="Teneurin"/>
</dbReference>
<feature type="chain" id="PRO_5031136249" description="EGF-like domain-containing protein" evidence="6">
    <location>
        <begin position="19"/>
        <end position="854"/>
    </location>
</feature>
<dbReference type="NCBIfam" id="TIGR02232">
    <property type="entry name" value="myxo_disulf_rpt"/>
    <property type="match status" value="1"/>
</dbReference>
<name>A0A7S1NC07_9EUGL</name>
<keyword evidence="3" id="KW-0677">Repeat</keyword>